<dbReference type="EMBL" id="JFKA01000006">
    <property type="protein sequence ID" value="OSQ37361.1"/>
    <property type="molecule type" value="Genomic_DNA"/>
</dbReference>
<protein>
    <submittedName>
        <fullName evidence="2">Uncharacterized protein</fullName>
    </submittedName>
</protein>
<evidence type="ECO:0000313" key="3">
    <source>
        <dbReference type="Proteomes" id="UP000193391"/>
    </source>
</evidence>
<sequence length="69" mass="7832">MEDFTDVPFVQADRTEVTAGPFALLPHHFLYDKTKPSGNQEAMVFDKRIYFIVAIAVVIVQVSISVFRD</sequence>
<dbReference type="Proteomes" id="UP000193391">
    <property type="component" value="Unassembled WGS sequence"/>
</dbReference>
<feature type="transmembrane region" description="Helical" evidence="1">
    <location>
        <begin position="49"/>
        <end position="67"/>
    </location>
</feature>
<keyword evidence="1" id="KW-0812">Transmembrane</keyword>
<gene>
    <name evidence="2" type="ORF">TMES_14135</name>
</gene>
<name>A0A1Y2KYW4_9PROT</name>
<evidence type="ECO:0000313" key="2">
    <source>
        <dbReference type="EMBL" id="OSQ37361.1"/>
    </source>
</evidence>
<keyword evidence="3" id="KW-1185">Reference proteome</keyword>
<accession>A0A1Y2KYW4</accession>
<reference evidence="2 3" key="1">
    <citation type="submission" date="2014-03" db="EMBL/GenBank/DDBJ databases">
        <title>The draft genome sequence of Thalassospira mesophila JCM 18969.</title>
        <authorList>
            <person name="Lai Q."/>
            <person name="Shao Z."/>
        </authorList>
    </citation>
    <scope>NUCLEOTIDE SEQUENCE [LARGE SCALE GENOMIC DNA]</scope>
    <source>
        <strain evidence="2 3">JCM 18969</strain>
    </source>
</reference>
<comment type="caution">
    <text evidence="2">The sequence shown here is derived from an EMBL/GenBank/DDBJ whole genome shotgun (WGS) entry which is preliminary data.</text>
</comment>
<evidence type="ECO:0000256" key="1">
    <source>
        <dbReference type="SAM" id="Phobius"/>
    </source>
</evidence>
<proteinExistence type="predicted"/>
<keyword evidence="1" id="KW-1133">Transmembrane helix</keyword>
<organism evidence="2 3">
    <name type="scientific">Thalassospira mesophila</name>
    <dbReference type="NCBI Taxonomy" id="1293891"/>
    <lineage>
        <taxon>Bacteria</taxon>
        <taxon>Pseudomonadati</taxon>
        <taxon>Pseudomonadota</taxon>
        <taxon>Alphaproteobacteria</taxon>
        <taxon>Rhodospirillales</taxon>
        <taxon>Thalassospiraceae</taxon>
        <taxon>Thalassospira</taxon>
    </lineage>
</organism>
<dbReference type="RefSeq" id="WP_085583667.1">
    <property type="nucleotide sequence ID" value="NZ_JFKA01000006.1"/>
</dbReference>
<dbReference type="AlphaFoldDB" id="A0A1Y2KYW4"/>
<keyword evidence="1" id="KW-0472">Membrane</keyword>